<dbReference type="InterPro" id="IPR050072">
    <property type="entry name" value="Peptidase_M20A"/>
</dbReference>
<dbReference type="Gene3D" id="3.40.630.10">
    <property type="entry name" value="Zn peptidases"/>
    <property type="match status" value="1"/>
</dbReference>
<dbReference type="EMBL" id="DYZF01000251">
    <property type="protein sequence ID" value="HJE52283.1"/>
    <property type="molecule type" value="Genomic_DNA"/>
</dbReference>
<dbReference type="InterPro" id="IPR010174">
    <property type="entry name" value="Succinyl-DAP_deSuclase_DapE"/>
</dbReference>
<reference evidence="5" key="2">
    <citation type="submission" date="2021-09" db="EMBL/GenBank/DDBJ databases">
        <authorList>
            <person name="Gilroy R."/>
        </authorList>
    </citation>
    <scope>NUCLEOTIDE SEQUENCE</scope>
    <source>
        <strain evidence="5">ChiGjej3B3-7470</strain>
    </source>
</reference>
<keyword evidence="2 5" id="KW-0378">Hydrolase</keyword>
<dbReference type="SUPFAM" id="SSF53187">
    <property type="entry name" value="Zn-dependent exopeptidases"/>
    <property type="match status" value="1"/>
</dbReference>
<dbReference type="InterPro" id="IPR011650">
    <property type="entry name" value="Peptidase_M20_dimer"/>
</dbReference>
<dbReference type="Pfam" id="PF07687">
    <property type="entry name" value="M20_dimer"/>
    <property type="match status" value="1"/>
</dbReference>
<evidence type="ECO:0000256" key="3">
    <source>
        <dbReference type="NCBIfam" id="TIGR01900"/>
    </source>
</evidence>
<reference evidence="5" key="1">
    <citation type="journal article" date="2021" name="PeerJ">
        <title>Extensive microbial diversity within the chicken gut microbiome revealed by metagenomics and culture.</title>
        <authorList>
            <person name="Gilroy R."/>
            <person name="Ravi A."/>
            <person name="Getino M."/>
            <person name="Pursley I."/>
            <person name="Horton D.L."/>
            <person name="Alikhan N.F."/>
            <person name="Baker D."/>
            <person name="Gharbi K."/>
            <person name="Hall N."/>
            <person name="Watson M."/>
            <person name="Adriaenssens E.M."/>
            <person name="Foster-Nyarko E."/>
            <person name="Jarju S."/>
            <person name="Secka A."/>
            <person name="Antonio M."/>
            <person name="Oren A."/>
            <person name="Chaudhuri R.R."/>
            <person name="La Ragione R."/>
            <person name="Hildebrand F."/>
            <person name="Pallen M.J."/>
        </authorList>
    </citation>
    <scope>NUCLEOTIDE SEQUENCE</scope>
    <source>
        <strain evidence="5">ChiGjej3B3-7470</strain>
    </source>
</reference>
<evidence type="ECO:0000256" key="1">
    <source>
        <dbReference type="ARBA" id="ARBA00022723"/>
    </source>
</evidence>
<dbReference type="Pfam" id="PF01546">
    <property type="entry name" value="Peptidase_M20"/>
    <property type="match status" value="1"/>
</dbReference>
<dbReference type="Proteomes" id="UP000712713">
    <property type="component" value="Unassembled WGS sequence"/>
</dbReference>
<dbReference type="GO" id="GO:0046872">
    <property type="term" value="F:metal ion binding"/>
    <property type="evidence" value="ECO:0007669"/>
    <property type="project" value="UniProtKB-KW"/>
</dbReference>
<evidence type="ECO:0000259" key="4">
    <source>
        <dbReference type="Pfam" id="PF07687"/>
    </source>
</evidence>
<protein>
    <recommendedName>
        <fullName evidence="3">Succinyl-diaminopimelate desuccinylase</fullName>
        <ecNumber evidence="3">3.5.1.18</ecNumber>
    </recommendedName>
</protein>
<proteinExistence type="predicted"/>
<dbReference type="PANTHER" id="PTHR43808">
    <property type="entry name" value="ACETYLORNITHINE DEACETYLASE"/>
    <property type="match status" value="1"/>
</dbReference>
<dbReference type="GO" id="GO:0009014">
    <property type="term" value="F:succinyl-diaminopimelate desuccinylase activity"/>
    <property type="evidence" value="ECO:0007669"/>
    <property type="project" value="UniProtKB-UniRule"/>
</dbReference>
<gene>
    <name evidence="5" type="primary">dapE</name>
    <name evidence="5" type="ORF">K8V15_09995</name>
</gene>
<organism evidence="5 6">
    <name type="scientific">Tessaracoccus flavescens</name>
    <dbReference type="NCBI Taxonomy" id="399497"/>
    <lineage>
        <taxon>Bacteria</taxon>
        <taxon>Bacillati</taxon>
        <taxon>Actinomycetota</taxon>
        <taxon>Actinomycetes</taxon>
        <taxon>Propionibacteriales</taxon>
        <taxon>Propionibacteriaceae</taxon>
        <taxon>Tessaracoccus</taxon>
    </lineage>
</organism>
<dbReference type="EC" id="3.5.1.18" evidence="3"/>
<dbReference type="GO" id="GO:0008777">
    <property type="term" value="F:acetylornithine deacetylase activity"/>
    <property type="evidence" value="ECO:0007669"/>
    <property type="project" value="TreeGrafter"/>
</dbReference>
<dbReference type="GO" id="GO:0009089">
    <property type="term" value="P:lysine biosynthetic process via diaminopimelate"/>
    <property type="evidence" value="ECO:0007669"/>
    <property type="project" value="UniProtKB-UniRule"/>
</dbReference>
<evidence type="ECO:0000256" key="2">
    <source>
        <dbReference type="ARBA" id="ARBA00022801"/>
    </source>
</evidence>
<sequence>MTPLAQLLIEIMDIESVSGNEKELADWVEQRLSAFSHLTLHRDGDAIVARTDLGRAERVVIAGHLDTVPVAENLPAKLLHDDDDPDGDLVWGRGAVDMKGGVAVMLTLAEELSEPTRDITWIFYDNEEVESTKNGLGRLANNVPELIQGDFAILMEPTSALIEGGCQGTIRVDIETKGTAAHSARAWMGHNAIHDLAPILKVLAEYQPQDIEVDGLLYREGLNATGITGGMASNVIPPSASVHVNYRYAPDKSSVEALTKLQEWFDDYQLQVADVSPAARPGLDLPLAKEFVDAIGEAPRPKYGWTDVARFSELGIPAVNYGPGNPSLAHRDDEACRVSELDACAAGLRRWLNPERGDQA</sequence>
<dbReference type="PANTHER" id="PTHR43808:SF31">
    <property type="entry name" value="N-ACETYL-L-CITRULLINE DEACETYLASE"/>
    <property type="match status" value="1"/>
</dbReference>
<dbReference type="GO" id="GO:0006526">
    <property type="term" value="P:L-arginine biosynthetic process"/>
    <property type="evidence" value="ECO:0007669"/>
    <property type="project" value="TreeGrafter"/>
</dbReference>
<name>A0A921JS74_9ACTN</name>
<dbReference type="NCBIfam" id="TIGR01900">
    <property type="entry name" value="dapE-gram_pos"/>
    <property type="match status" value="1"/>
</dbReference>
<comment type="caution">
    <text evidence="5">The sequence shown here is derived from an EMBL/GenBank/DDBJ whole genome shotgun (WGS) entry which is preliminary data.</text>
</comment>
<dbReference type="SUPFAM" id="SSF55031">
    <property type="entry name" value="Bacterial exopeptidase dimerisation domain"/>
    <property type="match status" value="1"/>
</dbReference>
<dbReference type="AlphaFoldDB" id="A0A921JS74"/>
<feature type="domain" description="Peptidase M20 dimerisation" evidence="4">
    <location>
        <begin position="168"/>
        <end position="269"/>
    </location>
</feature>
<dbReference type="Gene3D" id="3.30.70.360">
    <property type="match status" value="1"/>
</dbReference>
<dbReference type="InterPro" id="IPR036264">
    <property type="entry name" value="Bact_exopeptidase_dim_dom"/>
</dbReference>
<accession>A0A921JS74</accession>
<evidence type="ECO:0000313" key="5">
    <source>
        <dbReference type="EMBL" id="HJE52283.1"/>
    </source>
</evidence>
<keyword evidence="1" id="KW-0479">Metal-binding</keyword>
<evidence type="ECO:0000313" key="6">
    <source>
        <dbReference type="Proteomes" id="UP000712713"/>
    </source>
</evidence>
<dbReference type="InterPro" id="IPR002933">
    <property type="entry name" value="Peptidase_M20"/>
</dbReference>